<name>W9IRI4_FUSOX</name>
<evidence type="ECO:0000313" key="2">
    <source>
        <dbReference type="Proteomes" id="UP000030753"/>
    </source>
</evidence>
<accession>W9IRI4</accession>
<proteinExistence type="predicted"/>
<evidence type="ECO:0000313" key="1">
    <source>
        <dbReference type="EMBL" id="EWY97558.1"/>
    </source>
</evidence>
<dbReference type="EMBL" id="JH717840">
    <property type="protein sequence ID" value="EWY97558.1"/>
    <property type="molecule type" value="Genomic_DNA"/>
</dbReference>
<sequence>MTETWPKLSVLGSWFLVPASNLSAFVVKGPILTLKAPPQLSGFCVCVSIGEESA</sequence>
<dbReference type="AlphaFoldDB" id="W9IRI4"/>
<organism evidence="1 2">
    <name type="scientific">Fusarium oxysporum NRRL 32931</name>
    <dbReference type="NCBI Taxonomy" id="660029"/>
    <lineage>
        <taxon>Eukaryota</taxon>
        <taxon>Fungi</taxon>
        <taxon>Dikarya</taxon>
        <taxon>Ascomycota</taxon>
        <taxon>Pezizomycotina</taxon>
        <taxon>Sordariomycetes</taxon>
        <taxon>Hypocreomycetidae</taxon>
        <taxon>Hypocreales</taxon>
        <taxon>Nectriaceae</taxon>
        <taxon>Fusarium</taxon>
        <taxon>Fusarium oxysporum species complex</taxon>
    </lineage>
</organism>
<reference evidence="1 2" key="1">
    <citation type="submission" date="2011-06" db="EMBL/GenBank/DDBJ databases">
        <title>The Genome Sequence of Fusarium oxysporum FOSC 3-a.</title>
        <authorList>
            <consortium name="The Broad Institute Genome Sequencing Platform"/>
            <person name="Ma L.-J."/>
            <person name="Gale L.R."/>
            <person name="Schwartz D.C."/>
            <person name="Zhou S."/>
            <person name="Corby-Kistler H."/>
            <person name="Young S.K."/>
            <person name="Zeng Q."/>
            <person name="Gargeya S."/>
            <person name="Fitzgerald M."/>
            <person name="Haas B."/>
            <person name="Abouelleil A."/>
            <person name="Alvarado L."/>
            <person name="Arachchi H.M."/>
            <person name="Berlin A."/>
            <person name="Brown A."/>
            <person name="Chapman S.B."/>
            <person name="Chen Z."/>
            <person name="Dunbar C."/>
            <person name="Freedman E."/>
            <person name="Gearin G."/>
            <person name="Gellesch M."/>
            <person name="Goldberg J."/>
            <person name="Griggs A."/>
            <person name="Gujja S."/>
            <person name="Heiman D."/>
            <person name="Howarth C."/>
            <person name="Larson L."/>
            <person name="Lui A."/>
            <person name="MacDonald P.J.P."/>
            <person name="Mehta T."/>
            <person name="Montmayeur A."/>
            <person name="Murphy C."/>
            <person name="Neiman D."/>
            <person name="Pearson M."/>
            <person name="Priest M."/>
            <person name="Roberts A."/>
            <person name="Saif S."/>
            <person name="Shea T."/>
            <person name="Shenoy N."/>
            <person name="Sisk P."/>
            <person name="Stolte C."/>
            <person name="Sykes S."/>
            <person name="Wortman J."/>
            <person name="Nusbaum C."/>
            <person name="Birren B."/>
        </authorList>
    </citation>
    <scope>NUCLEOTIDE SEQUENCE [LARGE SCALE GENOMIC DNA]</scope>
    <source>
        <strain evidence="2">FOSC 3-a</strain>
    </source>
</reference>
<gene>
    <name evidence="1" type="ORF">FOYG_02382</name>
</gene>
<protein>
    <submittedName>
        <fullName evidence="1">Uncharacterized protein</fullName>
    </submittedName>
</protein>
<dbReference type="Proteomes" id="UP000030753">
    <property type="component" value="Unassembled WGS sequence"/>
</dbReference>
<dbReference type="HOGENOM" id="CLU_3050356_0_0_1"/>